<evidence type="ECO:0000313" key="2">
    <source>
        <dbReference type="Proteomes" id="UP000015268"/>
    </source>
</evidence>
<protein>
    <submittedName>
        <fullName evidence="1">Uncharacterized protein</fullName>
    </submittedName>
</protein>
<accession>A0AB33AN26</accession>
<dbReference type="RefSeq" id="WP_020917153.1">
    <property type="nucleotide sequence ID" value="NC_021900.1"/>
</dbReference>
<dbReference type="KEGG" id="slu:KE3_1430"/>
<dbReference type="Proteomes" id="UP000015268">
    <property type="component" value="Chromosome"/>
</dbReference>
<dbReference type="AlphaFoldDB" id="A0AB33AN26"/>
<keyword evidence="2" id="KW-1185">Reference proteome</keyword>
<dbReference type="EMBL" id="CP003025">
    <property type="protein sequence ID" value="AGS05905.1"/>
    <property type="molecule type" value="Genomic_DNA"/>
</dbReference>
<gene>
    <name evidence="1" type="ORF">KE3_1430</name>
</gene>
<organism evidence="1 2">
    <name type="scientific">Streptococcus lutetiensis 033</name>
    <dbReference type="NCBI Taxonomy" id="1076934"/>
    <lineage>
        <taxon>Bacteria</taxon>
        <taxon>Bacillati</taxon>
        <taxon>Bacillota</taxon>
        <taxon>Bacilli</taxon>
        <taxon>Lactobacillales</taxon>
        <taxon>Streptococcaceae</taxon>
        <taxon>Streptococcus</taxon>
    </lineage>
</organism>
<reference evidence="1 2" key="1">
    <citation type="journal article" date="2013" name="BMC Microbiol.">
        <title>Dynamics of fecal microbial communities in children with diarrhea of unknown etiology and genomic analysis of associated Streptococcus lutetiensis.</title>
        <authorList>
            <person name="Jin D."/>
            <person name="Chen C."/>
            <person name="Li L."/>
            <person name="Lu S."/>
            <person name="Li Z."/>
            <person name="Zhou Z."/>
            <person name="Jing H."/>
            <person name="Xu Y."/>
            <person name="Du P."/>
            <person name="Wang H."/>
            <person name="Xiong Y."/>
            <person name="Zheng H."/>
            <person name="Bai X."/>
            <person name="Sun H."/>
            <person name="Wang L."/>
            <person name="Ye C."/>
            <person name="Gottschalk M."/>
            <person name="Xu J."/>
        </authorList>
    </citation>
    <scope>NUCLEOTIDE SEQUENCE [LARGE SCALE GENOMIC DNA]</scope>
    <source>
        <strain evidence="1 2">033</strain>
    </source>
</reference>
<name>A0AB33AN26_9STRE</name>
<sequence>MGLLSLLFGKKRTNIQPKTSMTFSSSDEFDYYTPEYFKILDTRPNIFEIYGRPHNFPKYDDSFITNENYKLRELLLLVWWGNPKNGRKSTVTIPKYFFYSYNLNAEKLTNDFKSNGLLVDIEEKTLLTEKGQTVYDKYKALWEIHVVKQYPTNLDIDFPSWDKEQFELKLYQMELTYYKAHANHCKKLVDFFNSLNIPSTSTATAQDVHDQINYYINEGNSDLAKVNDYQEKIAILKEKAAHRLSD</sequence>
<evidence type="ECO:0000313" key="1">
    <source>
        <dbReference type="EMBL" id="AGS05905.1"/>
    </source>
</evidence>
<proteinExistence type="predicted"/>